<dbReference type="Gene3D" id="3.30.2440.10">
    <property type="entry name" value="Secreted effector protein SifA"/>
    <property type="match status" value="1"/>
</dbReference>
<dbReference type="EMBL" id="LS483466">
    <property type="protein sequence ID" value="SQI25358.1"/>
    <property type="molecule type" value="Genomic_DNA"/>
</dbReference>
<evidence type="ECO:0000313" key="3">
    <source>
        <dbReference type="Proteomes" id="UP000248731"/>
    </source>
</evidence>
<organism evidence="2 3">
    <name type="scientific">Salmonella enterica subsp. arizonae</name>
    <dbReference type="NCBI Taxonomy" id="59203"/>
    <lineage>
        <taxon>Bacteria</taxon>
        <taxon>Pseudomonadati</taxon>
        <taxon>Pseudomonadota</taxon>
        <taxon>Gammaproteobacteria</taxon>
        <taxon>Enterobacterales</taxon>
        <taxon>Enterobacteriaceae</taxon>
        <taxon>Salmonella</taxon>
    </lineage>
</organism>
<gene>
    <name evidence="2" type="ORF">NCTC7307_03298</name>
</gene>
<keyword evidence="3" id="KW-1185">Reference proteome</keyword>
<dbReference type="AlphaFoldDB" id="A0A2X4TSA8"/>
<accession>A0A2X4TSA8</accession>
<evidence type="ECO:0000313" key="2">
    <source>
        <dbReference type="EMBL" id="SQI25358.1"/>
    </source>
</evidence>
<proteinExistence type="predicted"/>
<reference evidence="2 3" key="1">
    <citation type="submission" date="2018-06" db="EMBL/GenBank/DDBJ databases">
        <authorList>
            <consortium name="Pathogen Informatics"/>
            <person name="Doyle S."/>
        </authorList>
    </citation>
    <scope>NUCLEOTIDE SEQUENCE [LARGE SCALE GENOMIC DNA]</scope>
    <source>
        <strain evidence="2 3">NCTC7307</strain>
    </source>
</reference>
<feature type="region of interest" description="Disordered" evidence="1">
    <location>
        <begin position="515"/>
        <end position="586"/>
    </location>
</feature>
<evidence type="ECO:0000256" key="1">
    <source>
        <dbReference type="SAM" id="MobiDB-lite"/>
    </source>
</evidence>
<feature type="compositionally biased region" description="Basic residues" evidence="1">
    <location>
        <begin position="576"/>
        <end position="586"/>
    </location>
</feature>
<dbReference type="Proteomes" id="UP000248731">
    <property type="component" value="Chromosome 1"/>
</dbReference>
<name>A0A2X4TSA8_SALER</name>
<feature type="compositionally biased region" description="Low complexity" evidence="1">
    <location>
        <begin position="524"/>
        <end position="542"/>
    </location>
</feature>
<protein>
    <submittedName>
        <fullName evidence="2">Phage-like protein</fullName>
    </submittedName>
</protein>
<sequence length="586" mass="64745">MRGIGAVIHLHPPAGSSEPPINFSGMWNNLRDWFALPAQDEAAQCFRAFYQPDEGRSSSDRLMCFFKLKALASPGRQANFTAERRIDTGETICVIASGKNNDFPTVTLHLSDQEWHTAQSQEETIDSTLLPLNADNPVATTTEESAEKSRKGTRITNAQIQAWRDLPPETKREAGGWKIWAHTQGISISGARHYLTNTGLTTYGMVRLQQPEEKGYSITNAQIQAWLGLPPETKREAGGWKIWAQTQGISISSARHYLTNTGLTPQGMVRMQQPEEKGSSITNAQIQAWRDLPPETKRETGGWKTWAQLQGIASGSAGNFLTNSGLTLVGTERLKPPGERSTPITNMQIQTWRDLPPETKREAGGWMKWAQLQGINIKSARTFLTNSGLTLVGTERLKPPEERGTPITNTQIQTWRDLPQEAKREAGGWMKWAQAQGVDISCASSYLTNTGLKPKGIVRLQPPGERGSPITQAQLLAWFNMSPEERHTSGGWAAWAQTQGISYRSARKYLALADHEMSPRHTSRSSPSATVTSASPQVSSSSDTGDEITVIVSPPRRTTGKNAHFPGPTKITPPRRQNRSRKRKTP</sequence>